<dbReference type="STRING" id="1190415.SAMN05216593_115108"/>
<accession>A0A1M7PZH1</accession>
<dbReference type="PANTHER" id="PTHR40943">
    <property type="entry name" value="CYTOPLASMIC PROTEIN-RELATED"/>
    <property type="match status" value="1"/>
</dbReference>
<dbReference type="InterPro" id="IPR008579">
    <property type="entry name" value="UGlyAH_Cupin_dom"/>
</dbReference>
<dbReference type="AlphaFoldDB" id="A0A1M7PZH1"/>
<dbReference type="Pfam" id="PF05899">
    <property type="entry name" value="Cupin_3"/>
    <property type="match status" value="1"/>
</dbReference>
<dbReference type="RefSeq" id="WP_073170561.1">
    <property type="nucleotide sequence ID" value="NZ_FRDA01000015.1"/>
</dbReference>
<evidence type="ECO:0000259" key="1">
    <source>
        <dbReference type="Pfam" id="PF05899"/>
    </source>
</evidence>
<dbReference type="Gene3D" id="2.60.120.10">
    <property type="entry name" value="Jelly Rolls"/>
    <property type="match status" value="1"/>
</dbReference>
<sequence length="123" mass="13854">MSIESIVDFNEASTAPEHYRPAPEKIFKGDPAQTVYNHYNSPCGQLSAGVWEGEQGQWQVNYTEHEYCEIVHGVSVLRDEHGHAKTLRAGDRFVIPAGFKGTWEVLEACRKIYVVFEAATINK</sequence>
<dbReference type="SUPFAM" id="SSF51182">
    <property type="entry name" value="RmlC-like cupins"/>
    <property type="match status" value="1"/>
</dbReference>
<dbReference type="InterPro" id="IPR011051">
    <property type="entry name" value="RmlC_Cupin_sf"/>
</dbReference>
<dbReference type="OrthoDB" id="9799053at2"/>
<organism evidence="2 3">
    <name type="scientific">Pseudomonas asturiensis</name>
    <dbReference type="NCBI Taxonomy" id="1190415"/>
    <lineage>
        <taxon>Bacteria</taxon>
        <taxon>Pseudomonadati</taxon>
        <taxon>Pseudomonadota</taxon>
        <taxon>Gammaproteobacteria</taxon>
        <taxon>Pseudomonadales</taxon>
        <taxon>Pseudomonadaceae</taxon>
        <taxon>Pseudomonas</taxon>
    </lineage>
</organism>
<dbReference type="InterPro" id="IPR014710">
    <property type="entry name" value="RmlC-like_jellyroll"/>
</dbReference>
<dbReference type="EMBL" id="FRDA01000015">
    <property type="protein sequence ID" value="SHN23056.1"/>
    <property type="molecule type" value="Genomic_DNA"/>
</dbReference>
<dbReference type="CDD" id="cd02227">
    <property type="entry name" value="cupin_TM1112-like"/>
    <property type="match status" value="1"/>
</dbReference>
<dbReference type="Proteomes" id="UP000183983">
    <property type="component" value="Unassembled WGS sequence"/>
</dbReference>
<evidence type="ECO:0000313" key="3">
    <source>
        <dbReference type="Proteomes" id="UP000183983"/>
    </source>
</evidence>
<dbReference type="PANTHER" id="PTHR40943:SF2">
    <property type="entry name" value="(S)-UREIDOGLYCINE AMINOHYDROLASE CUPIN DOMAIN-CONTAINING PROTEIN"/>
    <property type="match status" value="1"/>
</dbReference>
<name>A0A1M7PZH1_9PSED</name>
<feature type="domain" description="(S)-ureidoglycine aminohydrolase cupin" evidence="1">
    <location>
        <begin position="41"/>
        <end position="113"/>
    </location>
</feature>
<reference evidence="2 3" key="1">
    <citation type="submission" date="2016-11" db="EMBL/GenBank/DDBJ databases">
        <authorList>
            <person name="Jaros S."/>
            <person name="Januszkiewicz K."/>
            <person name="Wedrychowicz H."/>
        </authorList>
    </citation>
    <scope>NUCLEOTIDE SEQUENCE [LARGE SCALE GENOMIC DNA]</scope>
    <source>
        <strain evidence="2 3">LMG 26898</strain>
    </source>
</reference>
<protein>
    <recommendedName>
        <fullName evidence="1">(S)-ureidoglycine aminohydrolase cupin domain-containing protein</fullName>
    </recommendedName>
</protein>
<evidence type="ECO:0000313" key="2">
    <source>
        <dbReference type="EMBL" id="SHN23056.1"/>
    </source>
</evidence>
<proteinExistence type="predicted"/>
<gene>
    <name evidence="2" type="ORF">SAMN05216593_115108</name>
</gene>